<dbReference type="OrthoDB" id="10252171at2759"/>
<keyword evidence="3" id="KW-1185">Reference proteome</keyword>
<dbReference type="AlphaFoldDB" id="A0A7R9MLH1"/>
<dbReference type="Gene3D" id="1.10.510.10">
    <property type="entry name" value="Transferase(Phosphotransferase) domain 1"/>
    <property type="match status" value="1"/>
</dbReference>
<feature type="region of interest" description="Disordered" evidence="1">
    <location>
        <begin position="72"/>
        <end position="134"/>
    </location>
</feature>
<dbReference type="PANTHER" id="PTHR22968">
    <property type="entry name" value="PROTEIN KINASE C, MU"/>
    <property type="match status" value="1"/>
</dbReference>
<dbReference type="GO" id="GO:0005829">
    <property type="term" value="C:cytosol"/>
    <property type="evidence" value="ECO:0007669"/>
    <property type="project" value="TreeGrafter"/>
</dbReference>
<gene>
    <name evidence="2" type="ORF">ONB1V03_LOCUS18091</name>
</gene>
<dbReference type="InterPro" id="IPR011009">
    <property type="entry name" value="Kinase-like_dom_sf"/>
</dbReference>
<dbReference type="SUPFAM" id="SSF56112">
    <property type="entry name" value="Protein kinase-like (PK-like)"/>
    <property type="match status" value="1"/>
</dbReference>
<dbReference type="GO" id="GO:0004674">
    <property type="term" value="F:protein serine/threonine kinase activity"/>
    <property type="evidence" value="ECO:0007669"/>
    <property type="project" value="UniProtKB-KW"/>
</dbReference>
<dbReference type="GO" id="GO:0007200">
    <property type="term" value="P:phospholipase C-activating G protein-coupled receptor signaling pathway"/>
    <property type="evidence" value="ECO:0007669"/>
    <property type="project" value="TreeGrafter"/>
</dbReference>
<dbReference type="EMBL" id="OC938825">
    <property type="protein sequence ID" value="CAD7661530.1"/>
    <property type="molecule type" value="Genomic_DNA"/>
</dbReference>
<evidence type="ECO:0000256" key="1">
    <source>
        <dbReference type="SAM" id="MobiDB-lite"/>
    </source>
</evidence>
<proteinExistence type="predicted"/>
<name>A0A7R9MLH1_9ACAR</name>
<protein>
    <submittedName>
        <fullName evidence="2">Uncharacterized protein</fullName>
    </submittedName>
</protein>
<dbReference type="GO" id="GO:0008270">
    <property type="term" value="F:zinc ion binding"/>
    <property type="evidence" value="ECO:0007669"/>
    <property type="project" value="UniProtKB-KW"/>
</dbReference>
<sequence length="134" mass="15615">MFPPDPWNQISPDAVNLISNLLQVKTRKRFTVEKSLLHTWLQDYEVWCDLRELESNVGVRWVTHESDDDRWKRYADDHNLPPPKIDTIVTNDVTMDENNENSNSNTTSYHNHNHHHNGSSHTTGSTSPTKNIRL</sequence>
<organism evidence="2">
    <name type="scientific">Oppiella nova</name>
    <dbReference type="NCBI Taxonomy" id="334625"/>
    <lineage>
        <taxon>Eukaryota</taxon>
        <taxon>Metazoa</taxon>
        <taxon>Ecdysozoa</taxon>
        <taxon>Arthropoda</taxon>
        <taxon>Chelicerata</taxon>
        <taxon>Arachnida</taxon>
        <taxon>Acari</taxon>
        <taxon>Acariformes</taxon>
        <taxon>Sarcoptiformes</taxon>
        <taxon>Oribatida</taxon>
        <taxon>Brachypylina</taxon>
        <taxon>Oppioidea</taxon>
        <taxon>Oppiidae</taxon>
        <taxon>Oppiella</taxon>
    </lineage>
</organism>
<accession>A0A7R9MLH1</accession>
<evidence type="ECO:0000313" key="2">
    <source>
        <dbReference type="EMBL" id="CAD7661530.1"/>
    </source>
</evidence>
<dbReference type="EMBL" id="CAJPVJ010024000">
    <property type="protein sequence ID" value="CAG2178666.1"/>
    <property type="molecule type" value="Genomic_DNA"/>
</dbReference>
<reference evidence="2" key="1">
    <citation type="submission" date="2020-11" db="EMBL/GenBank/DDBJ databases">
        <authorList>
            <person name="Tran Van P."/>
        </authorList>
    </citation>
    <scope>NUCLEOTIDE SEQUENCE</scope>
</reference>
<dbReference type="Proteomes" id="UP000728032">
    <property type="component" value="Unassembled WGS sequence"/>
</dbReference>
<feature type="compositionally biased region" description="Low complexity" evidence="1">
    <location>
        <begin position="100"/>
        <end position="110"/>
    </location>
</feature>
<evidence type="ECO:0000313" key="3">
    <source>
        <dbReference type="Proteomes" id="UP000728032"/>
    </source>
</evidence>
<dbReference type="GO" id="GO:0035556">
    <property type="term" value="P:intracellular signal transduction"/>
    <property type="evidence" value="ECO:0007669"/>
    <property type="project" value="TreeGrafter"/>
</dbReference>
<dbReference type="PANTHER" id="PTHR22968:SF24">
    <property type="entry name" value="SERINE_THREONINE-PROTEIN KINASE"/>
    <property type="match status" value="1"/>
</dbReference>